<evidence type="ECO:0008006" key="3">
    <source>
        <dbReference type="Google" id="ProtNLM"/>
    </source>
</evidence>
<reference evidence="1" key="1">
    <citation type="submission" date="2023-10" db="EMBL/GenBank/DDBJ databases">
        <authorList>
            <person name="Chen Y."/>
            <person name="Shah S."/>
            <person name="Dougan E. K."/>
            <person name="Thang M."/>
            <person name="Chan C."/>
        </authorList>
    </citation>
    <scope>NUCLEOTIDE SEQUENCE [LARGE SCALE GENOMIC DNA]</scope>
</reference>
<comment type="caution">
    <text evidence="1">The sequence shown here is derived from an EMBL/GenBank/DDBJ whole genome shotgun (WGS) entry which is preliminary data.</text>
</comment>
<proteinExistence type="predicted"/>
<feature type="non-terminal residue" evidence="1">
    <location>
        <position position="1"/>
    </location>
</feature>
<sequence>AEGPEVAALTTAAIEHIARAEATNTTGWRQPFTTLVAGAISRRGRKELSFKGASSELIRKGETARALEVDNMILKGCLRAVPKREEQEVRTKWSSRFIPGRFAMTEKEEEGQPTRIKARWCLRGHLDPDLSELIREGKLQSPTITPFGRAVCLQMVASHQWDLQLGDVHCAFPGAKNIKRREPLFTTLPKGVPGHPEGEILEAIRLLRERFPFRKWQTHTGEFCGTHYTQDPETKTIQGNQAKLVEKMRPVRFSRQRLRDPKAKANATEIAQGRSCFGDGGWVRKETRPDLSCQ</sequence>
<gene>
    <name evidence="1" type="ORF">PCOR1329_LOCUS34267</name>
</gene>
<name>A0ABN9T079_9DINO</name>
<dbReference type="Proteomes" id="UP001189429">
    <property type="component" value="Unassembled WGS sequence"/>
</dbReference>
<evidence type="ECO:0000313" key="1">
    <source>
        <dbReference type="EMBL" id="CAK0838291.1"/>
    </source>
</evidence>
<accession>A0ABN9T079</accession>
<organism evidence="1 2">
    <name type="scientific">Prorocentrum cordatum</name>
    <dbReference type="NCBI Taxonomy" id="2364126"/>
    <lineage>
        <taxon>Eukaryota</taxon>
        <taxon>Sar</taxon>
        <taxon>Alveolata</taxon>
        <taxon>Dinophyceae</taxon>
        <taxon>Prorocentrales</taxon>
        <taxon>Prorocentraceae</taxon>
        <taxon>Prorocentrum</taxon>
    </lineage>
</organism>
<evidence type="ECO:0000313" key="2">
    <source>
        <dbReference type="Proteomes" id="UP001189429"/>
    </source>
</evidence>
<protein>
    <recommendedName>
        <fullName evidence="3">DNA-directed DNA polymerase</fullName>
    </recommendedName>
</protein>
<feature type="non-terminal residue" evidence="1">
    <location>
        <position position="294"/>
    </location>
</feature>
<keyword evidence="2" id="KW-1185">Reference proteome</keyword>
<dbReference type="EMBL" id="CAUYUJ010014212">
    <property type="protein sequence ID" value="CAK0838291.1"/>
    <property type="molecule type" value="Genomic_DNA"/>
</dbReference>